<reference evidence="2" key="2">
    <citation type="journal article" date="2024" name="Environ. Microbiol.">
        <title>Genome analysis and description of Tunturibacter gen. nov. expands the diversity of Terriglobia in tundra soils.</title>
        <authorList>
            <person name="Messyasz A."/>
            <person name="Mannisto M.K."/>
            <person name="Kerkhof L.J."/>
            <person name="Haggblom M.M."/>
        </authorList>
    </citation>
    <scope>NUCLEOTIDE SEQUENCE</scope>
    <source>
        <strain evidence="2">M8UP23</strain>
    </source>
</reference>
<dbReference type="SUPFAM" id="SSF75304">
    <property type="entry name" value="Amidase signature (AS) enzymes"/>
    <property type="match status" value="1"/>
</dbReference>
<dbReference type="PANTHER" id="PTHR43372:SF4">
    <property type="entry name" value="FATTY-ACID AMIDE HYDROLASE 2"/>
    <property type="match status" value="1"/>
</dbReference>
<feature type="domain" description="Amidase" evidence="1">
    <location>
        <begin position="25"/>
        <end position="459"/>
    </location>
</feature>
<dbReference type="PROSITE" id="PS00571">
    <property type="entry name" value="AMIDASES"/>
    <property type="match status" value="1"/>
</dbReference>
<evidence type="ECO:0000313" key="2">
    <source>
        <dbReference type="EMBL" id="XCB25442.1"/>
    </source>
</evidence>
<gene>
    <name evidence="2" type="ORF">RBB75_13400</name>
</gene>
<evidence type="ECO:0000259" key="1">
    <source>
        <dbReference type="Pfam" id="PF01425"/>
    </source>
</evidence>
<dbReference type="InterPro" id="IPR052739">
    <property type="entry name" value="FAAH2"/>
</dbReference>
<dbReference type="PANTHER" id="PTHR43372">
    <property type="entry name" value="FATTY-ACID AMIDE HYDROLASE"/>
    <property type="match status" value="1"/>
</dbReference>
<dbReference type="KEGG" id="temp:RBB75_13400"/>
<dbReference type="AlphaFoldDB" id="A0AAU7Z928"/>
<dbReference type="Pfam" id="PF01425">
    <property type="entry name" value="Amidase"/>
    <property type="match status" value="1"/>
</dbReference>
<dbReference type="InterPro" id="IPR020556">
    <property type="entry name" value="Amidase_CS"/>
</dbReference>
<name>A0AAU7Z928_9BACT</name>
<sequence>MSDLLTQPAVDLLALLATRKISALELAEEHIIRIEQLNPQLNALIDFDPDRIRKQARSLDNATGDRGPLHGLPLTIKASISVAGHRCETGSLLHQGHVPAHDAEAVKRLRAAGAIILGTTNCPEFLMAYETDNRLYGRTNNPWDLTRTAGGSSGGEAAAIAAGLSAGGLGSDGGGSVRTPAHFTGICALKPTPGRIPAAGHLPPCAGPFSLLGTIGPMARTIADVSLLFRVVSGALDTDPIAAPVPYRPVSLDDVKRIPIGYFEDDGIAPVTPETRQAVLTAAESLRRQGFRVEPFRPKALEAARQLWYTLFVRCGAMLLEPHKPDQHSLLSPTFLDFLDIAHTLPPPTANELLQTWAAIDPIRSLLLEEMRAFPILLSPVCSIPAFRHGERQWTLEHAGASAHAGAPAQLAYLDAMRYTQWSNLLGSPSAVVPIARSPENLPIAIQLTARAYADEAVLAAAATLDRVRLHRITPSSQR</sequence>
<organism evidence="2">
    <name type="scientific">Tunturiibacter empetritectus</name>
    <dbReference type="NCBI Taxonomy" id="3069691"/>
    <lineage>
        <taxon>Bacteria</taxon>
        <taxon>Pseudomonadati</taxon>
        <taxon>Acidobacteriota</taxon>
        <taxon>Terriglobia</taxon>
        <taxon>Terriglobales</taxon>
        <taxon>Acidobacteriaceae</taxon>
        <taxon>Tunturiibacter</taxon>
    </lineage>
</organism>
<proteinExistence type="predicted"/>
<dbReference type="GO" id="GO:0012505">
    <property type="term" value="C:endomembrane system"/>
    <property type="evidence" value="ECO:0007669"/>
    <property type="project" value="TreeGrafter"/>
</dbReference>
<protein>
    <submittedName>
        <fullName evidence="2">Amidase</fullName>
    </submittedName>
</protein>
<dbReference type="Gene3D" id="3.90.1300.10">
    <property type="entry name" value="Amidase signature (AS) domain"/>
    <property type="match status" value="1"/>
</dbReference>
<accession>A0AAU7Z928</accession>
<dbReference type="InterPro" id="IPR023631">
    <property type="entry name" value="Amidase_dom"/>
</dbReference>
<dbReference type="InterPro" id="IPR036928">
    <property type="entry name" value="AS_sf"/>
</dbReference>
<dbReference type="EMBL" id="CP132932">
    <property type="protein sequence ID" value="XCB25442.1"/>
    <property type="molecule type" value="Genomic_DNA"/>
</dbReference>
<dbReference type="RefSeq" id="WP_353068374.1">
    <property type="nucleotide sequence ID" value="NZ_CP132932.1"/>
</dbReference>
<reference evidence="2" key="1">
    <citation type="submission" date="2023-08" db="EMBL/GenBank/DDBJ databases">
        <authorList>
            <person name="Messyasz A."/>
            <person name="Mannisto M.K."/>
            <person name="Kerkhof L.J."/>
            <person name="Haggblom M."/>
        </authorList>
    </citation>
    <scope>NUCLEOTIDE SEQUENCE</scope>
    <source>
        <strain evidence="2">M8UP23</strain>
    </source>
</reference>